<feature type="coiled-coil region" evidence="1">
    <location>
        <begin position="83"/>
        <end position="141"/>
    </location>
</feature>
<accession>X6LUW3</accession>
<feature type="compositionally biased region" description="Basic residues" evidence="2">
    <location>
        <begin position="871"/>
        <end position="882"/>
    </location>
</feature>
<gene>
    <name evidence="3" type="ORF">RFI_32480</name>
</gene>
<feature type="compositionally biased region" description="Polar residues" evidence="2">
    <location>
        <begin position="765"/>
        <end position="817"/>
    </location>
</feature>
<feature type="compositionally biased region" description="Pro residues" evidence="2">
    <location>
        <begin position="848"/>
        <end position="859"/>
    </location>
</feature>
<protein>
    <submittedName>
        <fullName evidence="3">Rho-associated, coiled-coil containing protein kinase 1 isoform 2</fullName>
    </submittedName>
</protein>
<keyword evidence="4" id="KW-1185">Reference proteome</keyword>
<dbReference type="GO" id="GO:0016301">
    <property type="term" value="F:kinase activity"/>
    <property type="evidence" value="ECO:0007669"/>
    <property type="project" value="UniProtKB-KW"/>
</dbReference>
<keyword evidence="3" id="KW-0808">Transferase</keyword>
<comment type="caution">
    <text evidence="3">The sequence shown here is derived from an EMBL/GenBank/DDBJ whole genome shotgun (WGS) entry which is preliminary data.</text>
</comment>
<feature type="region of interest" description="Disordered" evidence="2">
    <location>
        <begin position="602"/>
        <end position="703"/>
    </location>
</feature>
<dbReference type="EMBL" id="ASPP01028774">
    <property type="protein sequence ID" value="ETO04917.1"/>
    <property type="molecule type" value="Genomic_DNA"/>
</dbReference>
<feature type="coiled-coil region" evidence="1">
    <location>
        <begin position="325"/>
        <end position="422"/>
    </location>
</feature>
<evidence type="ECO:0000313" key="3">
    <source>
        <dbReference type="EMBL" id="ETO04917.1"/>
    </source>
</evidence>
<proteinExistence type="predicted"/>
<feature type="compositionally biased region" description="Basic and acidic residues" evidence="2">
    <location>
        <begin position="818"/>
        <end position="831"/>
    </location>
</feature>
<evidence type="ECO:0000313" key="4">
    <source>
        <dbReference type="Proteomes" id="UP000023152"/>
    </source>
</evidence>
<reference evidence="3 4" key="1">
    <citation type="journal article" date="2013" name="Curr. Biol.">
        <title>The Genome of the Foraminiferan Reticulomyxa filosa.</title>
        <authorList>
            <person name="Glockner G."/>
            <person name="Hulsmann N."/>
            <person name="Schleicher M."/>
            <person name="Noegel A.A."/>
            <person name="Eichinger L."/>
            <person name="Gallinger C."/>
            <person name="Pawlowski J."/>
            <person name="Sierra R."/>
            <person name="Euteneuer U."/>
            <person name="Pillet L."/>
            <person name="Moustafa A."/>
            <person name="Platzer M."/>
            <person name="Groth M."/>
            <person name="Szafranski K."/>
            <person name="Schliwa M."/>
        </authorList>
    </citation>
    <scope>NUCLEOTIDE SEQUENCE [LARGE SCALE GENOMIC DNA]</scope>
</reference>
<feature type="compositionally biased region" description="Polar residues" evidence="2">
    <location>
        <begin position="612"/>
        <end position="625"/>
    </location>
</feature>
<dbReference type="Proteomes" id="UP000023152">
    <property type="component" value="Unassembled WGS sequence"/>
</dbReference>
<evidence type="ECO:0000256" key="1">
    <source>
        <dbReference type="SAM" id="Coils"/>
    </source>
</evidence>
<keyword evidence="1" id="KW-0175">Coiled coil</keyword>
<evidence type="ECO:0000256" key="2">
    <source>
        <dbReference type="SAM" id="MobiDB-lite"/>
    </source>
</evidence>
<feature type="coiled-coil region" evidence="1">
    <location>
        <begin position="508"/>
        <end position="556"/>
    </location>
</feature>
<feature type="compositionally biased region" description="Basic and acidic residues" evidence="2">
    <location>
        <begin position="655"/>
        <end position="667"/>
    </location>
</feature>
<sequence length="963" mass="111502">MGKANERLVIADANPSQSNGIKTQLTLITFHDKEKMISDILGKQSLQFWDEVRLHYETQRLTTLEKEMRAAYEFKKHKYSLSAKEYEKMTRLLEDAYKELREKNMEKNWDAQNELYWSTKSKEAKEQLLAANKKLDLATQLERNGASLFSQCQQLLVEMNTLNGYLTKQCNAIKHAKDQMASQQQILLQHLQKEKFQLGLMTGVNKQPPADANVEMIRQDLKKRWEELRACELKLQKKEHQLNQEWLQLTAMQKSANALMDAKKRLLKIQSDEYNFFQNICRKVEEMNFNQKKTELQVLNMLLLFLKKFYFFKVRFEKHTTIWEKHFLEIERQQFENEKQQLKIELANLETQKSITDMQSTQKPIAIDLNDLLQNSINLNKDNITNEQQKWKEQLTQLELTVERLRADKAELQHQISKKELEKEGGSSANTNFQRVNDMNVYIHKLSDQLDTERTKKDEIYKAKFNSIQLHPYSILILFTNQNNVFCLVLSLAIVRTTAVQRSTYTKVARLESDSRLLEEQNTTLQNQVKQLKTENRQLNEKNTLLETEKDNLTTMVNDLVRLSHEQAEHDRQYRHGLEPASVLSKATELLRAKQRRASMIQLNHKNERSRLQSSIPSNSLSLPVTPSPNPNDKVNETRQDLQPIERASKQTQGESKEITHDKERESWTSLSTHRRDTEGSNRTVVVNSEEETTPVTSDHSLSRRKLSNLDDILVSLGSFEAKLNAMTPPSSQPTAASDNDETEIEYKQYRFSAFQTKKLDESKTPPQETNQTLPPSQTLVNQRNSNTSLDTSQLQSDKSSKNISPDTQSNAEVTKNVSDKPPKKKEEQKRASKSKIQKLGHDDFDPVEPPSKAVPPPRTFRSLSVAANKLPKREKKKKMRNANKDEISTKSESLVPNHANTGNPQARSEFEKESEKVDSLCLITRDKCNFQTSDKWASKSYSAPFIENDNQSLPDLSWDDDI</sequence>
<feature type="region of interest" description="Disordered" evidence="2">
    <location>
        <begin position="757"/>
        <end position="914"/>
    </location>
</feature>
<keyword evidence="3" id="KW-0418">Kinase</keyword>
<feature type="region of interest" description="Disordered" evidence="2">
    <location>
        <begin position="942"/>
        <end position="963"/>
    </location>
</feature>
<organism evidence="3 4">
    <name type="scientific">Reticulomyxa filosa</name>
    <dbReference type="NCBI Taxonomy" id="46433"/>
    <lineage>
        <taxon>Eukaryota</taxon>
        <taxon>Sar</taxon>
        <taxon>Rhizaria</taxon>
        <taxon>Retaria</taxon>
        <taxon>Foraminifera</taxon>
        <taxon>Monothalamids</taxon>
        <taxon>Reticulomyxidae</taxon>
        <taxon>Reticulomyxa</taxon>
    </lineage>
</organism>
<name>X6LUW3_RETFI</name>
<dbReference type="AlphaFoldDB" id="X6LUW3"/>
<feature type="compositionally biased region" description="Polar residues" evidence="2">
    <location>
        <begin position="891"/>
        <end position="907"/>
    </location>
</feature>